<dbReference type="InterPro" id="IPR008613">
    <property type="entry name" value="Excalibur_Ca-bd_domain"/>
</dbReference>
<feature type="region of interest" description="Disordered" evidence="1">
    <location>
        <begin position="34"/>
        <end position="113"/>
    </location>
</feature>
<evidence type="ECO:0000313" key="3">
    <source>
        <dbReference type="EMBL" id="MFC4504857.1"/>
    </source>
</evidence>
<dbReference type="Pfam" id="PF05901">
    <property type="entry name" value="Excalibur"/>
    <property type="match status" value="1"/>
</dbReference>
<keyword evidence="4" id="KW-1185">Reference proteome</keyword>
<evidence type="ECO:0000313" key="4">
    <source>
        <dbReference type="Proteomes" id="UP001595839"/>
    </source>
</evidence>
<organism evidence="3 4">
    <name type="scientific">Streptomyces vulcanius</name>
    <dbReference type="NCBI Taxonomy" id="1441876"/>
    <lineage>
        <taxon>Bacteria</taxon>
        <taxon>Bacillati</taxon>
        <taxon>Actinomycetota</taxon>
        <taxon>Actinomycetes</taxon>
        <taxon>Kitasatosporales</taxon>
        <taxon>Streptomycetaceae</taxon>
        <taxon>Streptomyces</taxon>
    </lineage>
</organism>
<proteinExistence type="predicted"/>
<dbReference type="RefSeq" id="WP_381181124.1">
    <property type="nucleotide sequence ID" value="NZ_JBHSFK010000029.1"/>
</dbReference>
<evidence type="ECO:0000256" key="1">
    <source>
        <dbReference type="SAM" id="MobiDB-lite"/>
    </source>
</evidence>
<protein>
    <submittedName>
        <fullName evidence="3">Excalibur calcium-binding domain-containing protein</fullName>
    </submittedName>
</protein>
<feature type="compositionally biased region" description="Basic and acidic residues" evidence="1">
    <location>
        <begin position="138"/>
        <end position="152"/>
    </location>
</feature>
<gene>
    <name evidence="3" type="ORF">ACFPIH_36030</name>
</gene>
<dbReference type="Proteomes" id="UP001595839">
    <property type="component" value="Unassembled WGS sequence"/>
</dbReference>
<comment type="caution">
    <text evidence="3">The sequence shown here is derived from an EMBL/GenBank/DDBJ whole genome shotgun (WGS) entry which is preliminary data.</text>
</comment>
<reference evidence="4" key="1">
    <citation type="journal article" date="2019" name="Int. J. Syst. Evol. Microbiol.">
        <title>The Global Catalogue of Microorganisms (GCM) 10K type strain sequencing project: providing services to taxonomists for standard genome sequencing and annotation.</title>
        <authorList>
            <consortium name="The Broad Institute Genomics Platform"/>
            <consortium name="The Broad Institute Genome Sequencing Center for Infectious Disease"/>
            <person name="Wu L."/>
            <person name="Ma J."/>
        </authorList>
    </citation>
    <scope>NUCLEOTIDE SEQUENCE [LARGE SCALE GENOMIC DNA]</scope>
    <source>
        <strain evidence="4">CGMCC 4.7177</strain>
    </source>
</reference>
<dbReference type="SMART" id="SM00894">
    <property type="entry name" value="Excalibur"/>
    <property type="match status" value="1"/>
</dbReference>
<accession>A0ABV9AZK1</accession>
<dbReference type="EMBL" id="JBHSFK010000029">
    <property type="protein sequence ID" value="MFC4504857.1"/>
    <property type="molecule type" value="Genomic_DNA"/>
</dbReference>
<feature type="region of interest" description="Disordered" evidence="1">
    <location>
        <begin position="126"/>
        <end position="152"/>
    </location>
</feature>
<feature type="compositionally biased region" description="Low complexity" evidence="1">
    <location>
        <begin position="46"/>
        <end position="89"/>
    </location>
</feature>
<evidence type="ECO:0000259" key="2">
    <source>
        <dbReference type="SMART" id="SM00894"/>
    </source>
</evidence>
<sequence length="152" mass="15814">MTNPYATAPGPRTPRWARKRYVLPALALSLFTGVTIGSGNDPKTEPTATKPRPTVTVTTTATTTETPTPEPATTVTATETVKVTRTVTAPAKANTDSKSEDTSDDTSDDSANADVYYDNCTAARAAGAAPVHAGDPSYGRHLDRDGDGVGCE</sequence>
<feature type="domain" description="Excalibur calcium-binding" evidence="2">
    <location>
        <begin position="116"/>
        <end position="152"/>
    </location>
</feature>
<name>A0ABV9AZK1_9ACTN</name>